<organism evidence="1 2">
    <name type="scientific">Gossypium arboreum</name>
    <name type="common">Tree cotton</name>
    <name type="synonym">Gossypium nanking</name>
    <dbReference type="NCBI Taxonomy" id="29729"/>
    <lineage>
        <taxon>Eukaryota</taxon>
        <taxon>Viridiplantae</taxon>
        <taxon>Streptophyta</taxon>
        <taxon>Embryophyta</taxon>
        <taxon>Tracheophyta</taxon>
        <taxon>Spermatophyta</taxon>
        <taxon>Magnoliopsida</taxon>
        <taxon>eudicotyledons</taxon>
        <taxon>Gunneridae</taxon>
        <taxon>Pentapetalae</taxon>
        <taxon>rosids</taxon>
        <taxon>malvids</taxon>
        <taxon>Malvales</taxon>
        <taxon>Malvaceae</taxon>
        <taxon>Malvoideae</taxon>
        <taxon>Gossypium</taxon>
    </lineage>
</organism>
<accession>A0A0B0N3H2</accession>
<evidence type="ECO:0000313" key="1">
    <source>
        <dbReference type="EMBL" id="KHG07340.1"/>
    </source>
</evidence>
<keyword evidence="2" id="KW-1185">Reference proteome</keyword>
<comment type="caution">
    <text evidence="1">The sequence shown here is derived from an EMBL/GenBank/DDBJ whole genome shotgun (WGS) entry which is preliminary data.</text>
</comment>
<gene>
    <name evidence="1" type="ORF">F383_34374</name>
</gene>
<name>A0A0B0N3H2_GOSAR</name>
<proteinExistence type="predicted"/>
<dbReference type="AlphaFoldDB" id="A0A0B0N3H2"/>
<sequence length="20" mass="2340">MLSWKNPKLLTILQNRPSIS</sequence>
<reference evidence="2" key="1">
    <citation type="submission" date="2014-09" db="EMBL/GenBank/DDBJ databases">
        <authorList>
            <person name="Mudge J."/>
            <person name="Ramaraj T."/>
            <person name="Lindquist I.E."/>
            <person name="Bharti A.K."/>
            <person name="Sundararajan A."/>
            <person name="Cameron C.T."/>
            <person name="Woodward J.E."/>
            <person name="May G.D."/>
            <person name="Brubaker C."/>
            <person name="Broadhvest J."/>
            <person name="Wilkins T.A."/>
        </authorList>
    </citation>
    <scope>NUCLEOTIDE SEQUENCE</scope>
    <source>
        <strain evidence="2">cv. AKA8401</strain>
    </source>
</reference>
<protein>
    <submittedName>
        <fullName evidence="1">Uncharacterized protein</fullName>
    </submittedName>
</protein>
<dbReference type="EMBL" id="JRRC01472334">
    <property type="protein sequence ID" value="KHG07340.1"/>
    <property type="molecule type" value="Genomic_DNA"/>
</dbReference>
<dbReference type="Proteomes" id="UP000032142">
    <property type="component" value="Unassembled WGS sequence"/>
</dbReference>
<evidence type="ECO:0000313" key="2">
    <source>
        <dbReference type="Proteomes" id="UP000032142"/>
    </source>
</evidence>